<evidence type="ECO:0000256" key="2">
    <source>
        <dbReference type="ARBA" id="ARBA00022638"/>
    </source>
</evidence>
<comment type="caution">
    <text evidence="5">The sequence shown here is derived from an EMBL/GenBank/DDBJ whole genome shotgun (WGS) entry which is preliminary data.</text>
</comment>
<evidence type="ECO:0000256" key="3">
    <source>
        <dbReference type="RuleBase" id="RU003788"/>
    </source>
</evidence>
<organism evidence="5 6">
    <name type="scientific">Segatella baroniae B14</name>
    <dbReference type="NCBI Taxonomy" id="752555"/>
    <lineage>
        <taxon>Bacteria</taxon>
        <taxon>Pseudomonadati</taxon>
        <taxon>Bacteroidota</taxon>
        <taxon>Bacteroidia</taxon>
        <taxon>Bacteroidales</taxon>
        <taxon>Prevotellaceae</taxon>
        <taxon>Segatella</taxon>
    </lineage>
</organism>
<evidence type="ECO:0000256" key="1">
    <source>
        <dbReference type="ARBA" id="ARBA00022529"/>
    </source>
</evidence>
<sequence>MSIISLLAFMLSSISSIARTISTVRYSEPSKYYSIFSISPFERAVCCIKYYEGMHRKKDFPYVGYGHKLRPGEQYSSNMSHREADKLLRKDLSKLCDLFRCYGKDSLLLAALAYNVGPYRILGRKGKYSKSKLLKKIEAGIRDFKKDYIDFCHWKGKKVASIERRRYAEFELLYER</sequence>
<dbReference type="GO" id="GO:0042742">
    <property type="term" value="P:defense response to bacterium"/>
    <property type="evidence" value="ECO:0007669"/>
    <property type="project" value="UniProtKB-KW"/>
</dbReference>
<comment type="catalytic activity">
    <reaction evidence="3">
        <text>Hydrolysis of (1-&gt;4)-beta-linkages between N-acetylmuramic acid and N-acetyl-D-glucosamine residues in a peptidoglycan and between N-acetyl-D-glucosamine residues in chitodextrins.</text>
        <dbReference type="EC" id="3.2.1.17"/>
    </reaction>
</comment>
<dbReference type="EC" id="3.2.1.17" evidence="3"/>
<keyword evidence="4" id="KW-0732">Signal</keyword>
<keyword evidence="2 3" id="KW-0081">Bacteriolytic enzyme</keyword>
<dbReference type="InterPro" id="IPR023347">
    <property type="entry name" value="Lysozyme_dom_sf"/>
</dbReference>
<keyword evidence="3" id="KW-0378">Hydrolase</keyword>
<dbReference type="Gene3D" id="1.10.530.40">
    <property type="match status" value="1"/>
</dbReference>
<dbReference type="EMBL" id="ADWO01000001">
    <property type="protein sequence ID" value="EFI73507.1"/>
    <property type="molecule type" value="Genomic_DNA"/>
</dbReference>
<evidence type="ECO:0000313" key="5">
    <source>
        <dbReference type="EMBL" id="EFI73507.1"/>
    </source>
</evidence>
<proteinExistence type="inferred from homology"/>
<dbReference type="GO" id="GO:0009253">
    <property type="term" value="P:peptidoglycan catabolic process"/>
    <property type="evidence" value="ECO:0007669"/>
    <property type="project" value="InterPro"/>
</dbReference>
<dbReference type="Pfam" id="PF00959">
    <property type="entry name" value="Phage_lysozyme"/>
    <property type="match status" value="1"/>
</dbReference>
<dbReference type="GO" id="GO:0016998">
    <property type="term" value="P:cell wall macromolecule catabolic process"/>
    <property type="evidence" value="ECO:0007669"/>
    <property type="project" value="InterPro"/>
</dbReference>
<comment type="similarity">
    <text evidence="3">Belongs to the glycosyl hydrolase 24 family.</text>
</comment>
<reference evidence="5 6" key="1">
    <citation type="journal article" date="2010" name="Microb. Ecol.">
        <title>Comparative genome analysis of Prevotella ruminicola and Prevotella bryantii: insights into their environmental niche.</title>
        <authorList>
            <consortium name="North American Consortium for Rumen Bacteria"/>
            <person name="Purushe J."/>
            <person name="Fouts D.E."/>
            <person name="Morrison M."/>
            <person name="White B.A."/>
            <person name="Mackie R.I."/>
            <person name="Coutinho P.M."/>
            <person name="Henrissat B."/>
            <person name="Nelson K.E."/>
        </authorList>
    </citation>
    <scope>NUCLEOTIDE SEQUENCE [LARGE SCALE GENOMIC DNA]</scope>
    <source>
        <strain evidence="5 6">B14</strain>
    </source>
</reference>
<protein>
    <recommendedName>
        <fullName evidence="3">Lysozyme</fullName>
        <ecNumber evidence="3">3.2.1.17</ecNumber>
    </recommendedName>
</protein>
<keyword evidence="6" id="KW-1185">Reference proteome</keyword>
<keyword evidence="3" id="KW-0326">Glycosidase</keyword>
<keyword evidence="1 3" id="KW-0929">Antimicrobial</keyword>
<dbReference type="InterPro" id="IPR002196">
    <property type="entry name" value="Glyco_hydro_24"/>
</dbReference>
<dbReference type="InterPro" id="IPR023346">
    <property type="entry name" value="Lysozyme-like_dom_sf"/>
</dbReference>
<dbReference type="SUPFAM" id="SSF53955">
    <property type="entry name" value="Lysozyme-like"/>
    <property type="match status" value="1"/>
</dbReference>
<dbReference type="Proteomes" id="UP000004524">
    <property type="component" value="Unassembled WGS sequence"/>
</dbReference>
<dbReference type="GO" id="GO:0003796">
    <property type="term" value="F:lysozyme activity"/>
    <property type="evidence" value="ECO:0007669"/>
    <property type="project" value="UniProtKB-EC"/>
</dbReference>
<dbReference type="OrthoDB" id="982474at2"/>
<feature type="chain" id="PRO_5003112919" description="Lysozyme" evidence="4">
    <location>
        <begin position="19"/>
        <end position="176"/>
    </location>
</feature>
<name>D8DSS8_9BACT</name>
<gene>
    <name evidence="5" type="ORF">PBR_0322</name>
</gene>
<dbReference type="RefSeq" id="WP_006281071.1">
    <property type="nucleotide sequence ID" value="NZ_ADWO01000001.1"/>
</dbReference>
<evidence type="ECO:0000313" key="6">
    <source>
        <dbReference type="Proteomes" id="UP000004524"/>
    </source>
</evidence>
<evidence type="ECO:0000256" key="4">
    <source>
        <dbReference type="SAM" id="SignalP"/>
    </source>
</evidence>
<dbReference type="AlphaFoldDB" id="D8DSS8"/>
<dbReference type="GO" id="GO:0031640">
    <property type="term" value="P:killing of cells of another organism"/>
    <property type="evidence" value="ECO:0007669"/>
    <property type="project" value="UniProtKB-KW"/>
</dbReference>
<feature type="signal peptide" evidence="4">
    <location>
        <begin position="1"/>
        <end position="18"/>
    </location>
</feature>
<accession>D8DSS8</accession>